<dbReference type="OrthoDB" id="1920692at2759"/>
<dbReference type="Proteomes" id="UP000051836">
    <property type="component" value="Unassembled WGS sequence"/>
</dbReference>
<keyword evidence="3" id="KW-1185">Reference proteome</keyword>
<evidence type="ECO:0000256" key="1">
    <source>
        <dbReference type="SAM" id="MobiDB-lite"/>
    </source>
</evidence>
<sequence length="75" mass="9080">MLLQLLLRQAGRQPPDHHLRHRHAASPPGPHRQRWSRLQEKRIARYPYQWTLMERDRRLSGVNKYYVSKGLENID</sequence>
<dbReference type="STRING" id="12930.A0A0Q3TZL2"/>
<gene>
    <name evidence="2" type="ORF">AAES_23866</name>
</gene>
<reference evidence="2 3" key="1">
    <citation type="submission" date="2015-10" db="EMBL/GenBank/DDBJ databases">
        <authorList>
            <person name="Gilbert D.G."/>
        </authorList>
    </citation>
    <scope>NUCLEOTIDE SEQUENCE [LARGE SCALE GENOMIC DNA]</scope>
    <source>
        <strain evidence="2">FVVF132</strain>
    </source>
</reference>
<organism evidence="2 3">
    <name type="scientific">Amazona aestiva</name>
    <name type="common">Blue-fronted Amazon parrot</name>
    <dbReference type="NCBI Taxonomy" id="12930"/>
    <lineage>
        <taxon>Eukaryota</taxon>
        <taxon>Metazoa</taxon>
        <taxon>Chordata</taxon>
        <taxon>Craniata</taxon>
        <taxon>Vertebrata</taxon>
        <taxon>Euteleostomi</taxon>
        <taxon>Archelosauria</taxon>
        <taxon>Archosauria</taxon>
        <taxon>Dinosauria</taxon>
        <taxon>Saurischia</taxon>
        <taxon>Theropoda</taxon>
        <taxon>Coelurosauria</taxon>
        <taxon>Aves</taxon>
        <taxon>Neognathae</taxon>
        <taxon>Neoaves</taxon>
        <taxon>Telluraves</taxon>
        <taxon>Australaves</taxon>
        <taxon>Psittaciformes</taxon>
        <taxon>Psittacidae</taxon>
        <taxon>Amazona</taxon>
    </lineage>
</organism>
<accession>A0A0Q3TZL2</accession>
<evidence type="ECO:0000313" key="2">
    <source>
        <dbReference type="EMBL" id="KQL59248.1"/>
    </source>
</evidence>
<dbReference type="AlphaFoldDB" id="A0A0Q3TZL2"/>
<comment type="caution">
    <text evidence="2">The sequence shown here is derived from an EMBL/GenBank/DDBJ whole genome shotgun (WGS) entry which is preliminary data.</text>
</comment>
<evidence type="ECO:0000313" key="3">
    <source>
        <dbReference type="Proteomes" id="UP000051836"/>
    </source>
</evidence>
<feature type="region of interest" description="Disordered" evidence="1">
    <location>
        <begin position="10"/>
        <end position="37"/>
    </location>
</feature>
<dbReference type="EMBL" id="LMAW01000381">
    <property type="protein sequence ID" value="KQL59248.1"/>
    <property type="molecule type" value="Genomic_DNA"/>
</dbReference>
<protein>
    <submittedName>
        <fullName evidence="2">NADH dehydrogenase</fullName>
    </submittedName>
</protein>
<name>A0A0Q3TZL2_AMAAE</name>
<proteinExistence type="predicted"/>